<dbReference type="AlphaFoldDB" id="A0A915JL80"/>
<sequence length="64" mass="7388">MEQQYEMQLSGNSLKALMRKNCKTVFIRKIWLGSSYSKQLGGNTGRSGLRSGIRRIGYLWMEND</sequence>
<dbReference type="WBParaSite" id="nRc.2.0.1.t26786-RA">
    <property type="protein sequence ID" value="nRc.2.0.1.t26786-RA"/>
    <property type="gene ID" value="nRc.2.0.1.g26786"/>
</dbReference>
<evidence type="ECO:0000313" key="2">
    <source>
        <dbReference type="WBParaSite" id="nRc.2.0.1.t26786-RA"/>
    </source>
</evidence>
<accession>A0A915JL80</accession>
<reference evidence="2" key="1">
    <citation type="submission" date="2022-11" db="UniProtKB">
        <authorList>
            <consortium name="WormBaseParasite"/>
        </authorList>
    </citation>
    <scope>IDENTIFICATION</scope>
</reference>
<protein>
    <submittedName>
        <fullName evidence="2">Uncharacterized protein</fullName>
    </submittedName>
</protein>
<name>A0A915JL80_ROMCU</name>
<evidence type="ECO:0000313" key="1">
    <source>
        <dbReference type="Proteomes" id="UP000887565"/>
    </source>
</evidence>
<dbReference type="Proteomes" id="UP000887565">
    <property type="component" value="Unplaced"/>
</dbReference>
<keyword evidence="1" id="KW-1185">Reference proteome</keyword>
<organism evidence="1 2">
    <name type="scientific">Romanomermis culicivorax</name>
    <name type="common">Nematode worm</name>
    <dbReference type="NCBI Taxonomy" id="13658"/>
    <lineage>
        <taxon>Eukaryota</taxon>
        <taxon>Metazoa</taxon>
        <taxon>Ecdysozoa</taxon>
        <taxon>Nematoda</taxon>
        <taxon>Enoplea</taxon>
        <taxon>Dorylaimia</taxon>
        <taxon>Mermithida</taxon>
        <taxon>Mermithoidea</taxon>
        <taxon>Mermithidae</taxon>
        <taxon>Romanomermis</taxon>
    </lineage>
</organism>
<proteinExistence type="predicted"/>